<dbReference type="AlphaFoldDB" id="A0AA35YTX2"/>
<protein>
    <submittedName>
        <fullName evidence="2">Uncharacterized protein</fullName>
    </submittedName>
</protein>
<evidence type="ECO:0000313" key="3">
    <source>
        <dbReference type="Proteomes" id="UP001177003"/>
    </source>
</evidence>
<reference evidence="2" key="1">
    <citation type="submission" date="2023-04" db="EMBL/GenBank/DDBJ databases">
        <authorList>
            <person name="Vijverberg K."/>
            <person name="Xiong W."/>
            <person name="Schranz E."/>
        </authorList>
    </citation>
    <scope>NUCLEOTIDE SEQUENCE</scope>
</reference>
<evidence type="ECO:0000313" key="2">
    <source>
        <dbReference type="EMBL" id="CAI9279857.1"/>
    </source>
</evidence>
<dbReference type="Proteomes" id="UP001177003">
    <property type="component" value="Chromosome 4"/>
</dbReference>
<keyword evidence="3" id="KW-1185">Reference proteome</keyword>
<sequence>MGMSHKLLAQSTPLFIDSTSTTTTTTNEPTMFVNPSDVEAGASGFTLGHSTPPISPLRQDDPDTIYGEDEEDIGSFTYSPFNIRIKSDDQAPVTRGQFNAFFLKFESLMKSTKTTTCGNYSQEIVKAFFETLTKEHSTNLDKTNQAIDPSAFVCKETIEKVDNLITDA</sequence>
<feature type="region of interest" description="Disordered" evidence="1">
    <location>
        <begin position="18"/>
        <end position="37"/>
    </location>
</feature>
<proteinExistence type="predicted"/>
<dbReference type="EMBL" id="OX465080">
    <property type="protein sequence ID" value="CAI9279857.1"/>
    <property type="molecule type" value="Genomic_DNA"/>
</dbReference>
<name>A0AA35YTX2_LACSI</name>
<evidence type="ECO:0000256" key="1">
    <source>
        <dbReference type="SAM" id="MobiDB-lite"/>
    </source>
</evidence>
<gene>
    <name evidence="2" type="ORF">LSALG_LOCUS19633</name>
</gene>
<accession>A0AA35YTX2</accession>
<feature type="region of interest" description="Disordered" evidence="1">
    <location>
        <begin position="42"/>
        <end position="69"/>
    </location>
</feature>
<organism evidence="2 3">
    <name type="scientific">Lactuca saligna</name>
    <name type="common">Willowleaf lettuce</name>
    <dbReference type="NCBI Taxonomy" id="75948"/>
    <lineage>
        <taxon>Eukaryota</taxon>
        <taxon>Viridiplantae</taxon>
        <taxon>Streptophyta</taxon>
        <taxon>Embryophyta</taxon>
        <taxon>Tracheophyta</taxon>
        <taxon>Spermatophyta</taxon>
        <taxon>Magnoliopsida</taxon>
        <taxon>eudicotyledons</taxon>
        <taxon>Gunneridae</taxon>
        <taxon>Pentapetalae</taxon>
        <taxon>asterids</taxon>
        <taxon>campanulids</taxon>
        <taxon>Asterales</taxon>
        <taxon>Asteraceae</taxon>
        <taxon>Cichorioideae</taxon>
        <taxon>Cichorieae</taxon>
        <taxon>Lactucinae</taxon>
        <taxon>Lactuca</taxon>
    </lineage>
</organism>